<dbReference type="EMBL" id="AOMB01000033">
    <property type="protein sequence ID" value="EMA37803.1"/>
    <property type="molecule type" value="Genomic_DNA"/>
</dbReference>
<dbReference type="AlphaFoldDB" id="M0LXA2"/>
<feature type="transmembrane region" description="Helical" evidence="1">
    <location>
        <begin position="57"/>
        <end position="75"/>
    </location>
</feature>
<comment type="caution">
    <text evidence="2">The sequence shown here is derived from an EMBL/GenBank/DDBJ whole genome shotgun (WGS) entry which is preliminary data.</text>
</comment>
<gene>
    <name evidence="2" type="ORF">C447_12560</name>
</gene>
<sequence length="110" mass="11597">MGTLEWVGTALAVLLGVVYLFLGVGGLPGAFGVAFCLAGLGYLGATALALVDYRRRLVYGVGIMYNVLLFVLYFLLNGVDVSELVGLSGVVKLAQVVFVALLMILIDRSP</sequence>
<evidence type="ECO:0000256" key="1">
    <source>
        <dbReference type="SAM" id="Phobius"/>
    </source>
</evidence>
<name>M0LXA2_9EURY</name>
<feature type="transmembrane region" description="Helical" evidence="1">
    <location>
        <begin position="7"/>
        <end position="24"/>
    </location>
</feature>
<reference evidence="2 3" key="1">
    <citation type="journal article" date="2014" name="PLoS Genet.">
        <title>Phylogenetically driven sequencing of extremely halophilic archaea reveals strategies for static and dynamic osmo-response.</title>
        <authorList>
            <person name="Becker E.A."/>
            <person name="Seitzer P.M."/>
            <person name="Tritt A."/>
            <person name="Larsen D."/>
            <person name="Krusor M."/>
            <person name="Yao A.I."/>
            <person name="Wu D."/>
            <person name="Madern D."/>
            <person name="Eisen J.A."/>
            <person name="Darling A.E."/>
            <person name="Facciotti M.T."/>
        </authorList>
    </citation>
    <scope>NUCLEOTIDE SEQUENCE [LARGE SCALE GENOMIC DNA]</scope>
    <source>
        <strain evidence="2 3">100A6</strain>
    </source>
</reference>
<organism evidence="2 3">
    <name type="scientific">Halococcus hamelinensis 100A6</name>
    <dbReference type="NCBI Taxonomy" id="1132509"/>
    <lineage>
        <taxon>Archaea</taxon>
        <taxon>Methanobacteriati</taxon>
        <taxon>Methanobacteriota</taxon>
        <taxon>Stenosarchaea group</taxon>
        <taxon>Halobacteria</taxon>
        <taxon>Halobacteriales</taxon>
        <taxon>Halococcaceae</taxon>
        <taxon>Halococcus</taxon>
    </lineage>
</organism>
<keyword evidence="1" id="KW-0472">Membrane</keyword>
<dbReference type="eggNOG" id="arCOG04524">
    <property type="taxonomic scope" value="Archaea"/>
</dbReference>
<protein>
    <submittedName>
        <fullName evidence="2">Uncharacterized protein</fullName>
    </submittedName>
</protein>
<dbReference type="Proteomes" id="UP000011566">
    <property type="component" value="Unassembled WGS sequence"/>
</dbReference>
<evidence type="ECO:0000313" key="2">
    <source>
        <dbReference type="EMBL" id="EMA37803.1"/>
    </source>
</evidence>
<dbReference type="RefSeq" id="WP_007694358.1">
    <property type="nucleotide sequence ID" value="NZ_AJRK01000046.1"/>
</dbReference>
<feature type="transmembrane region" description="Helical" evidence="1">
    <location>
        <begin position="30"/>
        <end position="50"/>
    </location>
</feature>
<accession>M0LXA2</accession>
<keyword evidence="1" id="KW-1133">Transmembrane helix</keyword>
<feature type="transmembrane region" description="Helical" evidence="1">
    <location>
        <begin position="87"/>
        <end position="106"/>
    </location>
</feature>
<evidence type="ECO:0000313" key="3">
    <source>
        <dbReference type="Proteomes" id="UP000011566"/>
    </source>
</evidence>
<dbReference type="PATRIC" id="fig|1132509.6.peg.2891"/>
<proteinExistence type="predicted"/>
<keyword evidence="1" id="KW-0812">Transmembrane</keyword>
<keyword evidence="3" id="KW-1185">Reference proteome</keyword>